<dbReference type="EMBL" id="JMIY01000007">
    <property type="protein sequence ID" value="KCZ71146.1"/>
    <property type="molecule type" value="Genomic_DNA"/>
</dbReference>
<comment type="caution">
    <text evidence="1">The sequence shown here is derived from an EMBL/GenBank/DDBJ whole genome shotgun (WGS) entry which is preliminary data.</text>
</comment>
<name>A0A062UVU3_9EURY</name>
<proteinExistence type="predicted"/>
<evidence type="ECO:0000313" key="1">
    <source>
        <dbReference type="EMBL" id="KCZ71146.1"/>
    </source>
</evidence>
<accession>A0A062UVU3</accession>
<sequence>MKVINDQAEDKVRLLIDKIYNLGFEVGYRNHSEIGWVLREYTRLMEEALNIGIQLPENYYNNGKIKGKASRDRGIEESSEKGALKVSTDHVPDMKIDAESITAEPDEPNFLRKPSLSDSPPLVERVSMVDVPKFLCKTKLLQRK</sequence>
<dbReference type="OrthoDB" id="99813at2157"/>
<evidence type="ECO:0000313" key="2">
    <source>
        <dbReference type="Proteomes" id="UP000027153"/>
    </source>
</evidence>
<gene>
    <name evidence="1" type="ORF">ANME2D_03178</name>
</gene>
<dbReference type="Proteomes" id="UP000027153">
    <property type="component" value="Unassembled WGS sequence"/>
</dbReference>
<dbReference type="PATRIC" id="fig|1392998.3.peg.2737"/>
<dbReference type="RefSeq" id="WP_048093367.1">
    <property type="nucleotide sequence ID" value="NZ_JMIY01000007.1"/>
</dbReference>
<keyword evidence="2" id="KW-1185">Reference proteome</keyword>
<reference evidence="1 2" key="1">
    <citation type="journal article" date="2013" name="Nature">
        <title>Anaerobic oxidation of methane coupled to nitrate reduction in a novel archaeal lineage.</title>
        <authorList>
            <person name="Haroon M.F."/>
            <person name="Hu S."/>
            <person name="Shi Y."/>
            <person name="Imelfort M."/>
            <person name="Keller J."/>
            <person name="Hugenholtz P."/>
            <person name="Yuan Z."/>
            <person name="Tyson G.W."/>
        </authorList>
    </citation>
    <scope>NUCLEOTIDE SEQUENCE [LARGE SCALE GENOMIC DNA]</scope>
    <source>
        <strain evidence="1 2">ANME-2d</strain>
    </source>
</reference>
<organism evidence="1 2">
    <name type="scientific">Candidatus Methanoperedens nitratireducens</name>
    <dbReference type="NCBI Taxonomy" id="1392998"/>
    <lineage>
        <taxon>Archaea</taxon>
        <taxon>Methanobacteriati</taxon>
        <taxon>Methanobacteriota</taxon>
        <taxon>Stenosarchaea group</taxon>
        <taxon>Methanomicrobia</taxon>
        <taxon>Methanosarcinales</taxon>
        <taxon>ANME-2 cluster</taxon>
        <taxon>Candidatus Methanoperedentaceae</taxon>
        <taxon>Candidatus Methanoperedens</taxon>
    </lineage>
</organism>
<protein>
    <submittedName>
        <fullName evidence="1">Uncharacterized protein</fullName>
    </submittedName>
</protein>
<dbReference type="AlphaFoldDB" id="A0A062UVU3"/>